<evidence type="ECO:0000256" key="12">
    <source>
        <dbReference type="ARBA" id="ARBA00023206"/>
    </source>
</evidence>
<keyword evidence="11" id="KW-0560">Oxidoreductase</keyword>
<comment type="subunit">
    <text evidence="4">Homodimer.</text>
</comment>
<protein>
    <recommendedName>
        <fullName evidence="6">3,4-dihydroxy-2-butanone 4-phosphate synthase</fullName>
        <ecNumber evidence="5">4.1.99.12</ecNumber>
    </recommendedName>
</protein>
<comment type="pathway">
    <text evidence="2">Cofactor biosynthesis; riboflavin biosynthesis; 2-hydroxy-3-oxobutyl phosphate from D-ribulose 5-phosphate: step 1/1.</text>
</comment>
<dbReference type="Pfam" id="PF00926">
    <property type="entry name" value="DHBP_synthase"/>
    <property type="match status" value="1"/>
</dbReference>
<dbReference type="InterPro" id="IPR017945">
    <property type="entry name" value="DHBP_synth_RibB-like_a/b_dom"/>
</dbReference>
<keyword evidence="14" id="KW-0456">Lyase</keyword>
<dbReference type="Gene3D" id="3.20.20.100">
    <property type="entry name" value="NADP-dependent oxidoreductase domain"/>
    <property type="match status" value="2"/>
</dbReference>
<dbReference type="GO" id="GO:0016491">
    <property type="term" value="F:oxidoreductase activity"/>
    <property type="evidence" value="ECO:0007669"/>
    <property type="project" value="UniProtKB-KW"/>
</dbReference>
<evidence type="ECO:0000256" key="3">
    <source>
        <dbReference type="ARBA" id="ARBA00006515"/>
    </source>
</evidence>
<keyword evidence="17" id="KW-0406">Ion transport</keyword>
<evidence type="ECO:0000256" key="2">
    <source>
        <dbReference type="ARBA" id="ARBA00004904"/>
    </source>
</evidence>
<evidence type="ECO:0000256" key="1">
    <source>
        <dbReference type="ARBA" id="ARBA00001946"/>
    </source>
</evidence>
<evidence type="ECO:0000256" key="13">
    <source>
        <dbReference type="ARBA" id="ARBA00023211"/>
    </source>
</evidence>
<accession>A0A8H7HQX1</accession>
<comment type="cofactor">
    <cofactor evidence="1">
        <name>Mg(2+)</name>
        <dbReference type="ChEBI" id="CHEBI:18420"/>
    </cofactor>
</comment>
<feature type="non-terminal residue" evidence="17">
    <location>
        <position position="898"/>
    </location>
</feature>
<dbReference type="EMBL" id="JACYCD010000053">
    <property type="protein sequence ID" value="KAF8705411.1"/>
    <property type="molecule type" value="Genomic_DNA"/>
</dbReference>
<feature type="domain" description="NADP-dependent oxidoreductase" evidence="16">
    <location>
        <begin position="620"/>
        <end position="885"/>
    </location>
</feature>
<comment type="similarity">
    <text evidence="3">Belongs to the shaker potassium channel beta subunit family.</text>
</comment>
<keyword evidence="7" id="KW-0686">Riboflavin biosynthesis</keyword>
<evidence type="ECO:0000256" key="15">
    <source>
        <dbReference type="ARBA" id="ARBA00060730"/>
    </source>
</evidence>
<dbReference type="Gene3D" id="3.90.870.10">
    <property type="entry name" value="DHBP synthase"/>
    <property type="match status" value="1"/>
</dbReference>
<dbReference type="GO" id="GO:0046872">
    <property type="term" value="F:metal ion binding"/>
    <property type="evidence" value="ECO:0007669"/>
    <property type="project" value="UniProtKB-KW"/>
</dbReference>
<evidence type="ECO:0000313" key="18">
    <source>
        <dbReference type="Proteomes" id="UP000602905"/>
    </source>
</evidence>
<dbReference type="PANTHER" id="PTHR43150">
    <property type="entry name" value="HYPERKINETIC, ISOFORM M"/>
    <property type="match status" value="1"/>
</dbReference>
<evidence type="ECO:0000313" key="17">
    <source>
        <dbReference type="EMBL" id="KAF8705411.1"/>
    </source>
</evidence>
<evidence type="ECO:0000256" key="4">
    <source>
        <dbReference type="ARBA" id="ARBA00011738"/>
    </source>
</evidence>
<dbReference type="OrthoDB" id="1720422at2759"/>
<dbReference type="SUPFAM" id="SSF51430">
    <property type="entry name" value="NAD(P)-linked oxidoreductase"/>
    <property type="match status" value="2"/>
</dbReference>
<evidence type="ECO:0000256" key="14">
    <source>
        <dbReference type="ARBA" id="ARBA00023239"/>
    </source>
</evidence>
<keyword evidence="17" id="KW-0407">Ion channel</keyword>
<keyword evidence="17" id="KW-0813">Transport</keyword>
<evidence type="ECO:0000256" key="5">
    <source>
        <dbReference type="ARBA" id="ARBA00012153"/>
    </source>
</evidence>
<evidence type="ECO:0000259" key="16">
    <source>
        <dbReference type="Pfam" id="PF00248"/>
    </source>
</evidence>
<evidence type="ECO:0000256" key="11">
    <source>
        <dbReference type="ARBA" id="ARBA00023002"/>
    </source>
</evidence>
<name>A0A8H7HQX1_9AGAM</name>
<dbReference type="Pfam" id="PF00248">
    <property type="entry name" value="Aldo_ket_red"/>
    <property type="match status" value="2"/>
</dbReference>
<evidence type="ECO:0000256" key="10">
    <source>
        <dbReference type="ARBA" id="ARBA00022857"/>
    </source>
</evidence>
<evidence type="ECO:0000256" key="8">
    <source>
        <dbReference type="ARBA" id="ARBA00022723"/>
    </source>
</evidence>
<keyword evidence="8" id="KW-0479">Metal-binding</keyword>
<dbReference type="InterPro" id="IPR036812">
    <property type="entry name" value="NAD(P)_OxRdtase_dom_sf"/>
</dbReference>
<comment type="similarity">
    <text evidence="15">Belongs to the DHBP synthase family.</text>
</comment>
<dbReference type="SUPFAM" id="SSF55821">
    <property type="entry name" value="YrdC/RibB"/>
    <property type="match status" value="1"/>
</dbReference>
<evidence type="ECO:0000256" key="9">
    <source>
        <dbReference type="ARBA" id="ARBA00022842"/>
    </source>
</evidence>
<dbReference type="FunFam" id="3.90.870.10:FF:000002">
    <property type="entry name" value="3,4-dihydroxy-2-butanone 4-phosphate synthase"/>
    <property type="match status" value="1"/>
</dbReference>
<sequence length="898" mass="99683">MAPIAVSTSPQLQASVPLKKLAPMAEPAFKFDAMEDALAAFARGEFVVVMDDEDRENEGDLIAAASTITTEKMAWFIKHTSGYICISLPSERLEELDIQMMVPNNTEKHKTAYTVTVDYKIGTTTGISAHDRALTARKLVDPQVVPGDFSRPGHMVPLRARPGGVLTRKGHTEAAIDMCNLTNLPAGGLLCELVNDDEQGTMARRDDCRAFADRWGLKMISVEMIAKWRREHGPKNMQFRRLGSSGLRVPVFSLGGWLTFGGTVKGDPLEHPGINMIDLAEGYAQGDSEREIGRVIEELGIRRSDLILTSKIFFGLGRKGPNDRGLSRKHIIEGVNETLERLRTDYVDIVFAHRPDPTVPMEEVVRAFNHVIETGKAFYWGTSEWSARQVEEAHHVASKLNLIAPISEQVQYQYVISSLDEHLYSPGVSAACTVNASNPSTSEYLFDKYNYGTTIWSALASGLLTGKYNDGIPKGSRFDTNPEFFKNTVESLSKEDGQKKIEKVKELTAFAEKELGCSVSNLALAWAASHPHASTVILGATKPEQVIDNLKALEIIKKITPEVREKINKILDNDPTPEPNLRPFGTMVVKNSDVKLEYDPKDMQFRRLGDAGLRVPVFSLGGWLTFGGTVKGDPVKGVVKLAFENGIHMIDLAESYSKGESEREVGRVIEELGIRRSDLIISSKIFFGQANRKGPNDKGLSRKHVIEGMKEILERLRVDYVDIIFAHRPDPTVPMEEVVRAFNHLIDTGKAFYWGTSEWSARQVEEAYHVAAKLNLIAPIAEQVQYNQRFESEYQYLYEKYGYGTTIWSPLASGILTGKYNNGISEGKLGCSVTILALAWAASHPNASTVILGASNPEQLLENLKALETLKKFTPEVREKINKILDNTPVPEPNLRPL</sequence>
<dbReference type="InterPro" id="IPR000422">
    <property type="entry name" value="DHBP_synthase_RibB"/>
</dbReference>
<reference evidence="17" key="1">
    <citation type="submission" date="2020-09" db="EMBL/GenBank/DDBJ databases">
        <title>Comparative genome analyses of four rice-infecting Rhizoctonia solani isolates reveal extensive enrichment of homogalacturonan modification genes.</title>
        <authorList>
            <person name="Lee D.-Y."/>
            <person name="Jeon J."/>
            <person name="Kim K.-T."/>
            <person name="Cheong K."/>
            <person name="Song H."/>
            <person name="Choi G."/>
            <person name="Ko J."/>
            <person name="Opiyo S.O."/>
            <person name="Zuo S."/>
            <person name="Madhav S."/>
            <person name="Lee Y.-H."/>
            <person name="Wang G.-L."/>
        </authorList>
    </citation>
    <scope>NUCLEOTIDE SEQUENCE</scope>
    <source>
        <strain evidence="17">AG1-IA WGL</strain>
    </source>
</reference>
<evidence type="ECO:0000256" key="7">
    <source>
        <dbReference type="ARBA" id="ARBA00022619"/>
    </source>
</evidence>
<gene>
    <name evidence="17" type="ORF">RHS03_05400</name>
</gene>
<organism evidence="17 18">
    <name type="scientific">Rhizoctonia solani</name>
    <dbReference type="NCBI Taxonomy" id="456999"/>
    <lineage>
        <taxon>Eukaryota</taxon>
        <taxon>Fungi</taxon>
        <taxon>Dikarya</taxon>
        <taxon>Basidiomycota</taxon>
        <taxon>Agaricomycotina</taxon>
        <taxon>Agaricomycetes</taxon>
        <taxon>Cantharellales</taxon>
        <taxon>Ceratobasidiaceae</taxon>
        <taxon>Rhizoctonia</taxon>
    </lineage>
</organism>
<keyword evidence="9" id="KW-0460">Magnesium</keyword>
<dbReference type="GO" id="GO:0008686">
    <property type="term" value="F:3,4-dihydroxy-2-butanone-4-phosphate synthase activity"/>
    <property type="evidence" value="ECO:0007669"/>
    <property type="project" value="UniProtKB-EC"/>
</dbReference>
<dbReference type="PANTHER" id="PTHR43150:SF2">
    <property type="entry name" value="HYPERKINETIC, ISOFORM M"/>
    <property type="match status" value="1"/>
</dbReference>
<feature type="domain" description="NADP-dependent oxidoreductase" evidence="16">
    <location>
        <begin position="273"/>
        <end position="571"/>
    </location>
</feature>
<dbReference type="Proteomes" id="UP000602905">
    <property type="component" value="Unassembled WGS sequence"/>
</dbReference>
<evidence type="ECO:0000256" key="6">
    <source>
        <dbReference type="ARBA" id="ARBA00018836"/>
    </source>
</evidence>
<dbReference type="InterPro" id="IPR005399">
    <property type="entry name" value="K_chnl_volt-dep_bsu_KCNAB-rel"/>
</dbReference>
<dbReference type="AlphaFoldDB" id="A0A8H7HQX1"/>
<keyword evidence="12" id="KW-0318">Glutathionylation</keyword>
<dbReference type="PRINTS" id="PR01577">
    <property type="entry name" value="KCNABCHANNEL"/>
</dbReference>
<proteinExistence type="inferred from homology"/>
<keyword evidence="13" id="KW-0464">Manganese</keyword>
<keyword evidence="10" id="KW-0521">NADP</keyword>
<dbReference type="NCBIfam" id="TIGR00506">
    <property type="entry name" value="ribB"/>
    <property type="match status" value="1"/>
</dbReference>
<comment type="caution">
    <text evidence="17">The sequence shown here is derived from an EMBL/GenBank/DDBJ whole genome shotgun (WGS) entry which is preliminary data.</text>
</comment>
<dbReference type="InterPro" id="IPR023210">
    <property type="entry name" value="NADP_OxRdtase_dom"/>
</dbReference>
<dbReference type="GO" id="GO:0009231">
    <property type="term" value="P:riboflavin biosynthetic process"/>
    <property type="evidence" value="ECO:0007669"/>
    <property type="project" value="UniProtKB-UniPathway"/>
</dbReference>
<dbReference type="GO" id="GO:0005829">
    <property type="term" value="C:cytosol"/>
    <property type="evidence" value="ECO:0007669"/>
    <property type="project" value="UniProtKB-ARBA"/>
</dbReference>
<dbReference type="UniPathway" id="UPA00275"/>
<dbReference type="GO" id="GO:0034220">
    <property type="term" value="P:monoatomic ion transmembrane transport"/>
    <property type="evidence" value="ECO:0007669"/>
    <property type="project" value="UniProtKB-KW"/>
</dbReference>
<dbReference type="EC" id="4.1.99.12" evidence="5"/>